<accession>A0A4R7SPA1</accession>
<dbReference type="CDD" id="cd06170">
    <property type="entry name" value="LuxR_C_like"/>
    <property type="match status" value="1"/>
</dbReference>
<dbReference type="InterPro" id="IPR000792">
    <property type="entry name" value="Tscrpt_reg_LuxR_C"/>
</dbReference>
<dbReference type="InterPro" id="IPR039420">
    <property type="entry name" value="WalR-like"/>
</dbReference>
<dbReference type="PROSITE" id="PS00622">
    <property type="entry name" value="HTH_LUXR_1"/>
    <property type="match status" value="1"/>
</dbReference>
<dbReference type="Pfam" id="PF00072">
    <property type="entry name" value="Response_reg"/>
    <property type="match status" value="1"/>
</dbReference>
<dbReference type="PANTHER" id="PTHR43214:SF43">
    <property type="entry name" value="TWO-COMPONENT RESPONSE REGULATOR"/>
    <property type="match status" value="1"/>
</dbReference>
<dbReference type="GO" id="GO:0003677">
    <property type="term" value="F:DNA binding"/>
    <property type="evidence" value="ECO:0007669"/>
    <property type="project" value="UniProtKB-KW"/>
</dbReference>
<dbReference type="Proteomes" id="UP000295662">
    <property type="component" value="Unassembled WGS sequence"/>
</dbReference>
<dbReference type="Pfam" id="PF00196">
    <property type="entry name" value="GerE"/>
    <property type="match status" value="1"/>
</dbReference>
<keyword evidence="1 3" id="KW-0597">Phosphoprotein</keyword>
<dbReference type="GO" id="GO:0006355">
    <property type="term" value="P:regulation of DNA-templated transcription"/>
    <property type="evidence" value="ECO:0007669"/>
    <property type="project" value="InterPro"/>
</dbReference>
<dbReference type="GO" id="GO:0000160">
    <property type="term" value="P:phosphorelay signal transduction system"/>
    <property type="evidence" value="ECO:0007669"/>
    <property type="project" value="InterPro"/>
</dbReference>
<dbReference type="PRINTS" id="PR00038">
    <property type="entry name" value="HTHLUXR"/>
</dbReference>
<feature type="domain" description="Response regulatory" evidence="5">
    <location>
        <begin position="10"/>
        <end position="126"/>
    </location>
</feature>
<dbReference type="PANTHER" id="PTHR43214">
    <property type="entry name" value="TWO-COMPONENT RESPONSE REGULATOR"/>
    <property type="match status" value="1"/>
</dbReference>
<evidence type="ECO:0000259" key="5">
    <source>
        <dbReference type="PROSITE" id="PS50110"/>
    </source>
</evidence>
<dbReference type="Gene3D" id="3.40.50.2300">
    <property type="match status" value="1"/>
</dbReference>
<dbReference type="EMBL" id="SOCA01000001">
    <property type="protein sequence ID" value="TDU80724.1"/>
    <property type="molecule type" value="Genomic_DNA"/>
</dbReference>
<dbReference type="InterPro" id="IPR016032">
    <property type="entry name" value="Sig_transdc_resp-reg_C-effctor"/>
</dbReference>
<dbReference type="SMART" id="SM00448">
    <property type="entry name" value="REC"/>
    <property type="match status" value="1"/>
</dbReference>
<name>A0A4R7SPA1_9BACT</name>
<evidence type="ECO:0000256" key="2">
    <source>
        <dbReference type="ARBA" id="ARBA00023125"/>
    </source>
</evidence>
<dbReference type="PROSITE" id="PS50110">
    <property type="entry name" value="RESPONSE_REGULATORY"/>
    <property type="match status" value="1"/>
</dbReference>
<feature type="domain" description="HTH luxR-type" evidence="4">
    <location>
        <begin position="142"/>
        <end position="207"/>
    </location>
</feature>
<evidence type="ECO:0000256" key="3">
    <source>
        <dbReference type="PROSITE-ProRule" id="PRU00169"/>
    </source>
</evidence>
<dbReference type="RefSeq" id="WP_133792727.1">
    <property type="nucleotide sequence ID" value="NZ_SOCA01000001.1"/>
</dbReference>
<feature type="modified residue" description="4-aspartylphosphate" evidence="3">
    <location>
        <position position="61"/>
    </location>
</feature>
<dbReference type="AlphaFoldDB" id="A0A4R7SPA1"/>
<protein>
    <submittedName>
        <fullName evidence="6">LuxR family two component transcriptional regulator</fullName>
    </submittedName>
</protein>
<dbReference type="PROSITE" id="PS50043">
    <property type="entry name" value="HTH_LUXR_2"/>
    <property type="match status" value="1"/>
</dbReference>
<keyword evidence="7" id="KW-1185">Reference proteome</keyword>
<organism evidence="6 7">
    <name type="scientific">Prosthecobacter fusiformis</name>
    <dbReference type="NCBI Taxonomy" id="48464"/>
    <lineage>
        <taxon>Bacteria</taxon>
        <taxon>Pseudomonadati</taxon>
        <taxon>Verrucomicrobiota</taxon>
        <taxon>Verrucomicrobiia</taxon>
        <taxon>Verrucomicrobiales</taxon>
        <taxon>Verrucomicrobiaceae</taxon>
        <taxon>Prosthecobacter</taxon>
    </lineage>
</organism>
<evidence type="ECO:0000259" key="4">
    <source>
        <dbReference type="PROSITE" id="PS50043"/>
    </source>
</evidence>
<gene>
    <name evidence="6" type="ORF">EI77_00021</name>
</gene>
<evidence type="ECO:0000256" key="1">
    <source>
        <dbReference type="ARBA" id="ARBA00022553"/>
    </source>
</evidence>
<keyword evidence="2" id="KW-0238">DNA-binding</keyword>
<dbReference type="SMART" id="SM00421">
    <property type="entry name" value="HTH_LUXR"/>
    <property type="match status" value="1"/>
</dbReference>
<evidence type="ECO:0000313" key="6">
    <source>
        <dbReference type="EMBL" id="TDU80724.1"/>
    </source>
</evidence>
<dbReference type="CDD" id="cd17535">
    <property type="entry name" value="REC_NarL-like"/>
    <property type="match status" value="1"/>
</dbReference>
<evidence type="ECO:0000313" key="7">
    <source>
        <dbReference type="Proteomes" id="UP000295662"/>
    </source>
</evidence>
<proteinExistence type="predicted"/>
<dbReference type="SUPFAM" id="SSF46894">
    <property type="entry name" value="C-terminal effector domain of the bipartite response regulators"/>
    <property type="match status" value="1"/>
</dbReference>
<dbReference type="InterPro" id="IPR058245">
    <property type="entry name" value="NreC/VraR/RcsB-like_REC"/>
</dbReference>
<dbReference type="SUPFAM" id="SSF52172">
    <property type="entry name" value="CheY-like"/>
    <property type="match status" value="1"/>
</dbReference>
<reference evidence="6 7" key="1">
    <citation type="submission" date="2019-03" db="EMBL/GenBank/DDBJ databases">
        <title>Genomic Encyclopedia of Archaeal and Bacterial Type Strains, Phase II (KMG-II): from individual species to whole genera.</title>
        <authorList>
            <person name="Goeker M."/>
        </authorList>
    </citation>
    <scope>NUCLEOTIDE SEQUENCE [LARGE SCALE GENOMIC DNA]</scope>
    <source>
        <strain evidence="6 7">ATCC 25309</strain>
    </source>
</reference>
<dbReference type="InterPro" id="IPR001789">
    <property type="entry name" value="Sig_transdc_resp-reg_receiver"/>
</dbReference>
<comment type="caution">
    <text evidence="6">The sequence shown here is derived from an EMBL/GenBank/DDBJ whole genome shotgun (WGS) entry which is preliminary data.</text>
</comment>
<dbReference type="OrthoDB" id="9782896at2"/>
<sequence length="211" mass="23162">MNPVSENTIRVMIVDDHFFTRLGVSAALNLEPGIGVIAEASSGQDAIDLFARHQPDIAVLDGHLPDMHGTDVAREIVKRFDTARLLIFSVEETEEDIHRAVAAGVRGYLPKSASRPDLIEAVRTVASGKRYFPQPLLGKLNDRRSHISLSARELEVLKAMAKGWPNKLIAADMSVSTETVKTFVARILSKLGAEDRIQAVMTALDRGLLKR</sequence>
<dbReference type="InterPro" id="IPR011006">
    <property type="entry name" value="CheY-like_superfamily"/>
</dbReference>